<evidence type="ECO:0000259" key="1">
    <source>
        <dbReference type="PROSITE" id="PS50206"/>
    </source>
</evidence>
<dbReference type="SUPFAM" id="SSF52821">
    <property type="entry name" value="Rhodanese/Cell cycle control phosphatase"/>
    <property type="match status" value="1"/>
</dbReference>
<gene>
    <name evidence="2" type="ORF">HINF_LOCUS403</name>
</gene>
<evidence type="ECO:0000313" key="3">
    <source>
        <dbReference type="Proteomes" id="UP001642409"/>
    </source>
</evidence>
<keyword evidence="3" id="KW-1185">Reference proteome</keyword>
<reference evidence="2 3" key="1">
    <citation type="submission" date="2024-07" db="EMBL/GenBank/DDBJ databases">
        <authorList>
            <person name="Akdeniz Z."/>
        </authorList>
    </citation>
    <scope>NUCLEOTIDE SEQUENCE [LARGE SCALE GENOMIC DNA]</scope>
</reference>
<dbReference type="EMBL" id="CAXDID020000001">
    <property type="protein sequence ID" value="CAL5970463.1"/>
    <property type="molecule type" value="Genomic_DNA"/>
</dbReference>
<organism evidence="2 3">
    <name type="scientific">Hexamita inflata</name>
    <dbReference type="NCBI Taxonomy" id="28002"/>
    <lineage>
        <taxon>Eukaryota</taxon>
        <taxon>Metamonada</taxon>
        <taxon>Diplomonadida</taxon>
        <taxon>Hexamitidae</taxon>
        <taxon>Hexamitinae</taxon>
        <taxon>Hexamita</taxon>
    </lineage>
</organism>
<evidence type="ECO:0000313" key="2">
    <source>
        <dbReference type="EMBL" id="CAL5970463.1"/>
    </source>
</evidence>
<dbReference type="PROSITE" id="PS50206">
    <property type="entry name" value="RHODANESE_3"/>
    <property type="match status" value="1"/>
</dbReference>
<name>A0ABP1GEG0_9EUKA</name>
<dbReference type="InterPro" id="IPR036873">
    <property type="entry name" value="Rhodanese-like_dom_sf"/>
</dbReference>
<dbReference type="Gene3D" id="3.40.250.10">
    <property type="entry name" value="Rhodanese-like domain"/>
    <property type="match status" value="1"/>
</dbReference>
<dbReference type="Pfam" id="PF00581">
    <property type="entry name" value="Rhodanese"/>
    <property type="match status" value="1"/>
</dbReference>
<feature type="domain" description="Rhodanese" evidence="1">
    <location>
        <begin position="11"/>
        <end position="74"/>
    </location>
</feature>
<comment type="caution">
    <text evidence="2">The sequence shown here is derived from an EMBL/GenBank/DDBJ whole genome shotgun (WGS) entry which is preliminary data.</text>
</comment>
<dbReference type="InterPro" id="IPR001763">
    <property type="entry name" value="Rhodanese-like_dom"/>
</dbReference>
<dbReference type="Proteomes" id="UP001642409">
    <property type="component" value="Unassembled WGS sequence"/>
</dbReference>
<sequence length="165" mass="19525">MQFIDPEDISKYPQALIIDVRDSDYNVEGHLRRSINIQISQLREQENLMKIEQHNTIICFCQMSKQRGPYAAYLIGLYTPKRRFTLLAMDTQISISLYQMSVKRVLQIKLTSEIKTCENNIKFQQMITYQTQYGKISRKDSWIHSRIYSGKLESQYMITIPVQIF</sequence>
<proteinExistence type="predicted"/>
<accession>A0ABP1GEG0</accession>
<protein>
    <submittedName>
        <fullName evidence="2">Rhodanese_domain-containing protein</fullName>
    </submittedName>
</protein>